<reference evidence="1" key="1">
    <citation type="submission" date="2021-01" db="EMBL/GenBank/DDBJ databases">
        <title>Phytophthora aleatoria, a newly-described species from Pinus radiata is distinct from Phytophthora cactorum isolates based on comparative genomics.</title>
        <authorList>
            <person name="Mcdougal R."/>
            <person name="Panda P."/>
            <person name="Williams N."/>
            <person name="Studholme D.J."/>
        </authorList>
    </citation>
    <scope>NUCLEOTIDE SEQUENCE</scope>
    <source>
        <strain evidence="1">NZFS 3830</strain>
    </source>
</reference>
<protein>
    <submittedName>
        <fullName evidence="1">Uncharacterized protein</fullName>
    </submittedName>
</protein>
<evidence type="ECO:0000313" key="2">
    <source>
        <dbReference type="Proteomes" id="UP000688947"/>
    </source>
</evidence>
<gene>
    <name evidence="1" type="ORF">JG687_00008085</name>
</gene>
<accession>A0A8T1UGJ7</accession>
<proteinExistence type="predicted"/>
<evidence type="ECO:0000313" key="1">
    <source>
        <dbReference type="EMBL" id="KAG6960687.1"/>
    </source>
</evidence>
<feature type="non-terminal residue" evidence="1">
    <location>
        <position position="1"/>
    </location>
</feature>
<comment type="caution">
    <text evidence="1">The sequence shown here is derived from an EMBL/GenBank/DDBJ whole genome shotgun (WGS) entry which is preliminary data.</text>
</comment>
<dbReference type="VEuPathDB" id="FungiDB:PC110_g21178"/>
<dbReference type="OrthoDB" id="77923at2759"/>
<sequence>MATDDEYEMAPRVERIEQQIPAEWSEFTGKPMQMTYYVTKVNTFRENPDLLPPSDSFTTWATLQLRREIADEGRYLSDADLKSIIRQEWRTDLTRNILATRLNRHGSKDGPVVRRSPSGALYVAPQPAQPSRCYASTLDTLKFVLDAIATPETYFLSGLLRIPSCLEWTMVATSFHDASSNAASVVMVRGSAHTDDEKEYGEVRLYPTRMRFVTGVAQAYEDDFPFELSHLVKETEFEIAINQINNTMQDYWPCFFCICCGY</sequence>
<dbReference type="VEuPathDB" id="FungiDB:PC110_g21177"/>
<dbReference type="AlphaFoldDB" id="A0A8T1UGJ7"/>
<dbReference type="EMBL" id="JAENGZ010000375">
    <property type="protein sequence ID" value="KAG6960687.1"/>
    <property type="molecule type" value="Genomic_DNA"/>
</dbReference>
<organism evidence="1 2">
    <name type="scientific">Phytophthora cactorum</name>
    <dbReference type="NCBI Taxonomy" id="29920"/>
    <lineage>
        <taxon>Eukaryota</taxon>
        <taxon>Sar</taxon>
        <taxon>Stramenopiles</taxon>
        <taxon>Oomycota</taxon>
        <taxon>Peronosporomycetes</taxon>
        <taxon>Peronosporales</taxon>
        <taxon>Peronosporaceae</taxon>
        <taxon>Phytophthora</taxon>
    </lineage>
</organism>
<name>A0A8T1UGJ7_9STRA</name>
<dbReference type="Proteomes" id="UP000688947">
    <property type="component" value="Unassembled WGS sequence"/>
</dbReference>